<dbReference type="Pfam" id="PF00551">
    <property type="entry name" value="Formyl_trans_N"/>
    <property type="match status" value="1"/>
</dbReference>
<dbReference type="NCBIfam" id="TIGR00460">
    <property type="entry name" value="fmt"/>
    <property type="match status" value="1"/>
</dbReference>
<evidence type="ECO:0000256" key="4">
    <source>
        <dbReference type="ARBA" id="ARBA00022917"/>
    </source>
</evidence>
<proteinExistence type="inferred from homology"/>
<dbReference type="InterPro" id="IPR044135">
    <property type="entry name" value="Met-tRNA-FMT_C"/>
</dbReference>
<evidence type="ECO:0000313" key="8">
    <source>
        <dbReference type="EMBL" id="KNZ68733.1"/>
    </source>
</evidence>
<dbReference type="CDD" id="cd08646">
    <property type="entry name" value="FMT_core_Met-tRNA-FMT_N"/>
    <property type="match status" value="1"/>
</dbReference>
<organism evidence="8 9">
    <name type="scientific">Thermincola ferriacetica</name>
    <dbReference type="NCBI Taxonomy" id="281456"/>
    <lineage>
        <taxon>Bacteria</taxon>
        <taxon>Bacillati</taxon>
        <taxon>Bacillota</taxon>
        <taxon>Clostridia</taxon>
        <taxon>Eubacteriales</taxon>
        <taxon>Thermincolaceae</taxon>
        <taxon>Thermincola</taxon>
    </lineage>
</organism>
<evidence type="ECO:0000256" key="2">
    <source>
        <dbReference type="ARBA" id="ARBA00012261"/>
    </source>
</evidence>
<comment type="caution">
    <text evidence="8">The sequence shown here is derived from an EMBL/GenBank/DDBJ whole genome shotgun (WGS) entry which is preliminary data.</text>
</comment>
<dbReference type="SUPFAM" id="SSF53328">
    <property type="entry name" value="Formyltransferase"/>
    <property type="match status" value="1"/>
</dbReference>
<evidence type="ECO:0000256" key="3">
    <source>
        <dbReference type="ARBA" id="ARBA00022679"/>
    </source>
</evidence>
<dbReference type="Proteomes" id="UP000037175">
    <property type="component" value="Unassembled WGS sequence"/>
</dbReference>
<keyword evidence="4 5" id="KW-0648">Protein biosynthesis</keyword>
<dbReference type="FunFam" id="3.40.50.12230:FF:000001">
    <property type="entry name" value="Methionyl-tRNA formyltransferase"/>
    <property type="match status" value="1"/>
</dbReference>
<dbReference type="InterPro" id="IPR001555">
    <property type="entry name" value="GART_AS"/>
</dbReference>
<dbReference type="InterPro" id="IPR002376">
    <property type="entry name" value="Formyl_transf_N"/>
</dbReference>
<keyword evidence="3 5" id="KW-0808">Transferase</keyword>
<dbReference type="CDD" id="cd08704">
    <property type="entry name" value="Met_tRNA_FMT_C"/>
    <property type="match status" value="1"/>
</dbReference>
<keyword evidence="9" id="KW-1185">Reference proteome</keyword>
<accession>A0A0L6W002</accession>
<evidence type="ECO:0000256" key="1">
    <source>
        <dbReference type="ARBA" id="ARBA00010699"/>
    </source>
</evidence>
<dbReference type="InterPro" id="IPR036477">
    <property type="entry name" value="Formyl_transf_N_sf"/>
</dbReference>
<name>A0A0L6W002_9FIRM</name>
<dbReference type="HAMAP" id="MF_00182">
    <property type="entry name" value="Formyl_trans"/>
    <property type="match status" value="1"/>
</dbReference>
<gene>
    <name evidence="5" type="primary">fmt</name>
    <name evidence="8" type="ORF">Tfer_2728</name>
</gene>
<dbReference type="GO" id="GO:0004479">
    <property type="term" value="F:methionyl-tRNA formyltransferase activity"/>
    <property type="evidence" value="ECO:0007669"/>
    <property type="project" value="UniProtKB-UniRule"/>
</dbReference>
<feature type="domain" description="Formyl transferase C-terminal" evidence="7">
    <location>
        <begin position="206"/>
        <end position="305"/>
    </location>
</feature>
<dbReference type="PROSITE" id="PS00373">
    <property type="entry name" value="GART"/>
    <property type="match status" value="1"/>
</dbReference>
<comment type="similarity">
    <text evidence="1 5">Belongs to the Fmt family.</text>
</comment>
<dbReference type="Pfam" id="PF02911">
    <property type="entry name" value="Formyl_trans_C"/>
    <property type="match status" value="1"/>
</dbReference>
<dbReference type="InterPro" id="IPR041711">
    <property type="entry name" value="Met-tRNA-FMT_N"/>
</dbReference>
<dbReference type="SUPFAM" id="SSF50486">
    <property type="entry name" value="FMT C-terminal domain-like"/>
    <property type="match status" value="1"/>
</dbReference>
<sequence length="321" mass="35148">MKIIFMGTPDFAVPCLKELVKTGHDVVQVITQPDRPKGRGRKLMPPPVKVTAQELGLQVYQPDKIKAPEAVEKIRELAPDAIVVVAFGQLLSRDILAIPRFGCINVHASILPKYRGAAPIHWAVINGEKESGVSIMYMDEGLDTGDVVLVEKTPIAESDTTGILHDKLAFLGARALLRALDLIARGEARRIPQDDSAASYAPLLDKGVELIDWHKTSRQIKDLVRGLNPWPVAYTYFGEKILKIWTVDVAGRETAADGPFRPGRIIKVVPEEGIYVASGDGAVIIKELQLQGSKKMSAEDFIRGRRIEPGTILTNEPAVLS</sequence>
<evidence type="ECO:0000259" key="7">
    <source>
        <dbReference type="Pfam" id="PF02911"/>
    </source>
</evidence>
<protein>
    <recommendedName>
        <fullName evidence="2 5">Methionyl-tRNA formyltransferase</fullName>
        <ecNumber evidence="2 5">2.1.2.9</ecNumber>
    </recommendedName>
</protein>
<reference evidence="9" key="1">
    <citation type="submission" date="2015-07" db="EMBL/GenBank/DDBJ databases">
        <title>Complete Genome of Thermincola ferriacetica strain Z-0001T.</title>
        <authorList>
            <person name="Lusk B."/>
            <person name="Badalamenti J.P."/>
            <person name="Parameswaran P."/>
            <person name="Bond D.R."/>
            <person name="Torres C.I."/>
        </authorList>
    </citation>
    <scope>NUCLEOTIDE SEQUENCE [LARGE SCALE GENOMIC DNA]</scope>
    <source>
        <strain evidence="9">Z-0001</strain>
    </source>
</reference>
<dbReference type="EMBL" id="LGTE01000023">
    <property type="protein sequence ID" value="KNZ68733.1"/>
    <property type="molecule type" value="Genomic_DNA"/>
</dbReference>
<dbReference type="Gene3D" id="3.40.50.12230">
    <property type="match status" value="1"/>
</dbReference>
<dbReference type="GO" id="GO:0005829">
    <property type="term" value="C:cytosol"/>
    <property type="evidence" value="ECO:0007669"/>
    <property type="project" value="TreeGrafter"/>
</dbReference>
<dbReference type="InterPro" id="IPR005793">
    <property type="entry name" value="Formyl_trans_C"/>
</dbReference>
<feature type="domain" description="Formyl transferase N-terminal" evidence="6">
    <location>
        <begin position="1"/>
        <end position="180"/>
    </location>
</feature>
<dbReference type="PANTHER" id="PTHR11138:SF5">
    <property type="entry name" value="METHIONYL-TRNA FORMYLTRANSFERASE, MITOCHONDRIAL"/>
    <property type="match status" value="1"/>
</dbReference>
<evidence type="ECO:0000256" key="5">
    <source>
        <dbReference type="HAMAP-Rule" id="MF_00182"/>
    </source>
</evidence>
<dbReference type="InterPro" id="IPR005794">
    <property type="entry name" value="Fmt"/>
</dbReference>
<evidence type="ECO:0000259" key="6">
    <source>
        <dbReference type="Pfam" id="PF00551"/>
    </source>
</evidence>
<dbReference type="PATRIC" id="fig|281456.6.peg.2842"/>
<dbReference type="EC" id="2.1.2.9" evidence="2 5"/>
<dbReference type="InterPro" id="IPR011034">
    <property type="entry name" value="Formyl_transferase-like_C_sf"/>
</dbReference>
<feature type="binding site" evidence="5">
    <location>
        <begin position="109"/>
        <end position="112"/>
    </location>
    <ligand>
        <name>(6S)-5,6,7,8-tetrahydrofolate</name>
        <dbReference type="ChEBI" id="CHEBI:57453"/>
    </ligand>
</feature>
<dbReference type="AlphaFoldDB" id="A0A0L6W002"/>
<comment type="catalytic activity">
    <reaction evidence="5">
        <text>L-methionyl-tRNA(fMet) + (6R)-10-formyltetrahydrofolate = N-formyl-L-methionyl-tRNA(fMet) + (6S)-5,6,7,8-tetrahydrofolate + H(+)</text>
        <dbReference type="Rhea" id="RHEA:24380"/>
        <dbReference type="Rhea" id="RHEA-COMP:9952"/>
        <dbReference type="Rhea" id="RHEA-COMP:9953"/>
        <dbReference type="ChEBI" id="CHEBI:15378"/>
        <dbReference type="ChEBI" id="CHEBI:57453"/>
        <dbReference type="ChEBI" id="CHEBI:78530"/>
        <dbReference type="ChEBI" id="CHEBI:78844"/>
        <dbReference type="ChEBI" id="CHEBI:195366"/>
        <dbReference type="EC" id="2.1.2.9"/>
    </reaction>
</comment>
<comment type="function">
    <text evidence="5">Attaches a formyl group to the free amino group of methionyl-tRNA(fMet). The formyl group appears to play a dual role in the initiator identity of N-formylmethionyl-tRNA by promoting its recognition by IF2 and preventing the misappropriation of this tRNA by the elongation apparatus.</text>
</comment>
<dbReference type="RefSeq" id="WP_052218734.1">
    <property type="nucleotide sequence ID" value="NZ_LGTE01000023.1"/>
</dbReference>
<evidence type="ECO:0000313" key="9">
    <source>
        <dbReference type="Proteomes" id="UP000037175"/>
    </source>
</evidence>
<dbReference type="PANTHER" id="PTHR11138">
    <property type="entry name" value="METHIONYL-TRNA FORMYLTRANSFERASE"/>
    <property type="match status" value="1"/>
</dbReference>